<dbReference type="PROSITE" id="PS51186">
    <property type="entry name" value="GNAT"/>
    <property type="match status" value="1"/>
</dbReference>
<evidence type="ECO:0000313" key="3">
    <source>
        <dbReference type="Proteomes" id="UP001552594"/>
    </source>
</evidence>
<dbReference type="InterPro" id="IPR016181">
    <property type="entry name" value="Acyl_CoA_acyltransferase"/>
</dbReference>
<dbReference type="PANTHER" id="PTHR43792">
    <property type="entry name" value="GNAT FAMILY, PUTATIVE (AFU_ORTHOLOGUE AFUA_3G00765)-RELATED-RELATED"/>
    <property type="match status" value="1"/>
</dbReference>
<dbReference type="InterPro" id="IPR000182">
    <property type="entry name" value="GNAT_dom"/>
</dbReference>
<gene>
    <name evidence="2" type="ORF">AB0L16_08265</name>
</gene>
<accession>A0ABV3JU98</accession>
<evidence type="ECO:0000313" key="2">
    <source>
        <dbReference type="EMBL" id="MEV5506461.1"/>
    </source>
</evidence>
<comment type="caution">
    <text evidence="2">The sequence shown here is derived from an EMBL/GenBank/DDBJ whole genome shotgun (WGS) entry which is preliminary data.</text>
</comment>
<keyword evidence="3" id="KW-1185">Reference proteome</keyword>
<protein>
    <submittedName>
        <fullName evidence="2">GNAT family N-acetyltransferase</fullName>
    </submittedName>
</protein>
<dbReference type="RefSeq" id="WP_109282877.1">
    <property type="nucleotide sequence ID" value="NZ_JBFAUK010000004.1"/>
</dbReference>
<evidence type="ECO:0000259" key="1">
    <source>
        <dbReference type="PROSITE" id="PS51186"/>
    </source>
</evidence>
<dbReference type="EMBL" id="JBFAUK010000004">
    <property type="protein sequence ID" value="MEV5506461.1"/>
    <property type="molecule type" value="Genomic_DNA"/>
</dbReference>
<dbReference type="SUPFAM" id="SSF55729">
    <property type="entry name" value="Acyl-CoA N-acyltransferases (Nat)"/>
    <property type="match status" value="1"/>
</dbReference>
<dbReference type="Gene3D" id="3.40.630.30">
    <property type="match status" value="1"/>
</dbReference>
<dbReference type="Proteomes" id="UP001552594">
    <property type="component" value="Unassembled WGS sequence"/>
</dbReference>
<dbReference type="InterPro" id="IPR051531">
    <property type="entry name" value="N-acetyltransferase"/>
</dbReference>
<organism evidence="2 3">
    <name type="scientific">Streptomyces orinoci</name>
    <name type="common">Streptoverticillium orinoci</name>
    <dbReference type="NCBI Taxonomy" id="67339"/>
    <lineage>
        <taxon>Bacteria</taxon>
        <taxon>Bacillati</taxon>
        <taxon>Actinomycetota</taxon>
        <taxon>Actinomycetes</taxon>
        <taxon>Kitasatosporales</taxon>
        <taxon>Streptomycetaceae</taxon>
        <taxon>Streptomyces</taxon>
    </lineage>
</organism>
<dbReference type="PANTHER" id="PTHR43792:SF13">
    <property type="entry name" value="ACETYLTRANSFERASE"/>
    <property type="match status" value="1"/>
</dbReference>
<proteinExistence type="predicted"/>
<name>A0ABV3JU98_STRON</name>
<dbReference type="CDD" id="cd04301">
    <property type="entry name" value="NAT_SF"/>
    <property type="match status" value="1"/>
</dbReference>
<feature type="domain" description="N-acetyltransferase" evidence="1">
    <location>
        <begin position="14"/>
        <end position="169"/>
    </location>
</feature>
<sequence>MSDLITERLLLHPMTVEEARRVVTRTPAPGDRWAPGYPSDGDVKAATDFLNHCAVTGNPQPFGGYEIRRRADGQVIGGLGFHGPPCPDRSVTIGYGLVPGARGQGYATEALRELLRLARQHGIARVKGDADLDNIASQRVMAAAGMRLTGEDERVRYYEIVWPAALSVGGDTLPA</sequence>
<dbReference type="Pfam" id="PF13302">
    <property type="entry name" value="Acetyltransf_3"/>
    <property type="match status" value="1"/>
</dbReference>
<reference evidence="2 3" key="1">
    <citation type="submission" date="2024-06" db="EMBL/GenBank/DDBJ databases">
        <title>The Natural Products Discovery Center: Release of the First 8490 Sequenced Strains for Exploring Actinobacteria Biosynthetic Diversity.</title>
        <authorList>
            <person name="Kalkreuter E."/>
            <person name="Kautsar S.A."/>
            <person name="Yang D."/>
            <person name="Bader C.D."/>
            <person name="Teijaro C.N."/>
            <person name="Fluegel L."/>
            <person name="Davis C.M."/>
            <person name="Simpson J.R."/>
            <person name="Lauterbach L."/>
            <person name="Steele A.D."/>
            <person name="Gui C."/>
            <person name="Meng S."/>
            <person name="Li G."/>
            <person name="Viehrig K."/>
            <person name="Ye F."/>
            <person name="Su P."/>
            <person name="Kiefer A.F."/>
            <person name="Nichols A."/>
            <person name="Cepeda A.J."/>
            <person name="Yan W."/>
            <person name="Fan B."/>
            <person name="Jiang Y."/>
            <person name="Adhikari A."/>
            <person name="Zheng C.-J."/>
            <person name="Schuster L."/>
            <person name="Cowan T.M."/>
            <person name="Smanski M.J."/>
            <person name="Chevrette M.G."/>
            <person name="De Carvalho L.P.S."/>
            <person name="Shen B."/>
        </authorList>
    </citation>
    <scope>NUCLEOTIDE SEQUENCE [LARGE SCALE GENOMIC DNA]</scope>
    <source>
        <strain evidence="2 3">NPDC052347</strain>
    </source>
</reference>